<protein>
    <submittedName>
        <fullName evidence="1">Uncharacterized protein</fullName>
    </submittedName>
</protein>
<comment type="caution">
    <text evidence="1">The sequence shown here is derived from an EMBL/GenBank/DDBJ whole genome shotgun (WGS) entry which is preliminary data.</text>
</comment>
<keyword evidence="2" id="KW-1185">Reference proteome</keyword>
<gene>
    <name evidence="1" type="ORF">MHBO_003109</name>
</gene>
<sequence>MIDLRVSLKTKDNDTIKPLETVQNNLGTIKFVFNVEKIGIWELETISKTSKILKHPFLSDKVYAFSSETSGDKSVFSHYGHKLNLKPIKLSTSSSFDNITLNLTLRDEFGNRINEDRCMKLKMEPNNFINFKTKSIKSGNHSLTCGIFLSGTVSKKHKIQLYSTDKEGNILRFPPFFVYINAGDLHPGKISMDLEEHKMAYVDIAIDPRDCHGNKYKKLMSKKISIEETCDATNFTKKNPILNFREIGGYKVRHFLQFSGVSCRVRLINLIIADKENGEDIVSKRLQLKKENFGKGYFFRTFIEASLKEELLIIRKPIVLEIKIDEETLVEYFIFKKNELSHRKSIAESLGVDWSH</sequence>
<accession>A0ABV2AQE7</accession>
<reference evidence="1 2" key="1">
    <citation type="journal article" date="2024" name="BMC Biol.">
        <title>Comparative genomics of Ascetosporea gives new insight into the evolutionary basis for animal parasitism in Rhizaria.</title>
        <authorList>
            <person name="Hiltunen Thoren M."/>
            <person name="Onut-Brannstrom I."/>
            <person name="Alfjorden A."/>
            <person name="Peckova H."/>
            <person name="Swords F."/>
            <person name="Hooper C."/>
            <person name="Holzer A.S."/>
            <person name="Bass D."/>
            <person name="Burki F."/>
        </authorList>
    </citation>
    <scope>NUCLEOTIDE SEQUENCE [LARGE SCALE GENOMIC DNA]</scope>
    <source>
        <strain evidence="1">20-A016</strain>
    </source>
</reference>
<organism evidence="1 2">
    <name type="scientific">Bonamia ostreae</name>
    <dbReference type="NCBI Taxonomy" id="126728"/>
    <lineage>
        <taxon>Eukaryota</taxon>
        <taxon>Sar</taxon>
        <taxon>Rhizaria</taxon>
        <taxon>Endomyxa</taxon>
        <taxon>Ascetosporea</taxon>
        <taxon>Haplosporida</taxon>
        <taxon>Bonamia</taxon>
    </lineage>
</organism>
<dbReference type="Proteomes" id="UP001439008">
    <property type="component" value="Unassembled WGS sequence"/>
</dbReference>
<proteinExistence type="predicted"/>
<dbReference type="EMBL" id="JBDODL010001500">
    <property type="protein sequence ID" value="MES1921577.1"/>
    <property type="molecule type" value="Genomic_DNA"/>
</dbReference>
<name>A0ABV2AQE7_9EUKA</name>
<evidence type="ECO:0000313" key="1">
    <source>
        <dbReference type="EMBL" id="MES1921577.1"/>
    </source>
</evidence>
<evidence type="ECO:0000313" key="2">
    <source>
        <dbReference type="Proteomes" id="UP001439008"/>
    </source>
</evidence>